<feature type="compositionally biased region" description="Basic and acidic residues" evidence="1">
    <location>
        <begin position="700"/>
        <end position="710"/>
    </location>
</feature>
<name>A0ABQ9GXN0_9NEOP</name>
<feature type="compositionally biased region" description="Basic residues" evidence="1">
    <location>
        <begin position="1168"/>
        <end position="1178"/>
    </location>
</feature>
<organism evidence="2 3">
    <name type="scientific">Dryococelus australis</name>
    <dbReference type="NCBI Taxonomy" id="614101"/>
    <lineage>
        <taxon>Eukaryota</taxon>
        <taxon>Metazoa</taxon>
        <taxon>Ecdysozoa</taxon>
        <taxon>Arthropoda</taxon>
        <taxon>Hexapoda</taxon>
        <taxon>Insecta</taxon>
        <taxon>Pterygota</taxon>
        <taxon>Neoptera</taxon>
        <taxon>Polyneoptera</taxon>
        <taxon>Phasmatodea</taxon>
        <taxon>Verophasmatodea</taxon>
        <taxon>Anareolatae</taxon>
        <taxon>Phasmatidae</taxon>
        <taxon>Eurycanthinae</taxon>
        <taxon>Dryococelus</taxon>
    </lineage>
</organism>
<feature type="region of interest" description="Disordered" evidence="1">
    <location>
        <begin position="677"/>
        <end position="766"/>
    </location>
</feature>
<proteinExistence type="predicted"/>
<accession>A0ABQ9GXN0</accession>
<evidence type="ECO:0000313" key="2">
    <source>
        <dbReference type="EMBL" id="KAJ8876796.1"/>
    </source>
</evidence>
<reference evidence="2 3" key="1">
    <citation type="submission" date="2023-02" db="EMBL/GenBank/DDBJ databases">
        <title>LHISI_Scaffold_Assembly.</title>
        <authorList>
            <person name="Stuart O.P."/>
            <person name="Cleave R."/>
            <person name="Magrath M.J.L."/>
            <person name="Mikheyev A.S."/>
        </authorList>
    </citation>
    <scope>NUCLEOTIDE SEQUENCE [LARGE SCALE GENOMIC DNA]</scope>
    <source>
        <strain evidence="2">Daus_M_001</strain>
        <tissue evidence="2">Leg muscle</tissue>
    </source>
</reference>
<feature type="compositionally biased region" description="Basic and acidic residues" evidence="1">
    <location>
        <begin position="1179"/>
        <end position="1204"/>
    </location>
</feature>
<feature type="compositionally biased region" description="Basic residues" evidence="1">
    <location>
        <begin position="1088"/>
        <end position="1104"/>
    </location>
</feature>
<protein>
    <submittedName>
        <fullName evidence="2">Uncharacterized protein</fullName>
    </submittedName>
</protein>
<dbReference type="EMBL" id="JARBHB010000008">
    <property type="protein sequence ID" value="KAJ8876796.1"/>
    <property type="molecule type" value="Genomic_DNA"/>
</dbReference>
<keyword evidence="3" id="KW-1185">Reference proteome</keyword>
<evidence type="ECO:0000313" key="3">
    <source>
        <dbReference type="Proteomes" id="UP001159363"/>
    </source>
</evidence>
<feature type="region of interest" description="Disordered" evidence="1">
    <location>
        <begin position="1079"/>
        <end position="1104"/>
    </location>
</feature>
<gene>
    <name evidence="2" type="ORF">PR048_021243</name>
</gene>
<sequence>MKHEFYIGEPPRGAEMSLLGVVCSRVLDWIELLDVHLSESRDTGSLLEELTKTHPVNSILNPINSVLTLLSSRIMALADDRFLMASKYVNTARTKTNQRAVPAKRLVTTRATSGREVCGLRASVRWRVKLAGGCIQLYAIHGKKDYPESAVDWAPGLWWKLGCAVDAGRQTYMSRTRFEGVGGGVYNCEGAGLTVERRGVVCRQRPRLWADRPSCWVRPAASSSCAWRVGNQHDAPPAIYAARLTARALPAHRDIYLLALTLASAEGTFHAGKPQAQNSSTGDPVTGIRFFCRLFAQDTELRCSLIVVAYEAFSGDIVNTTARAVTKISLRADRAVPAHKRRHLARRAAGTYGAHSHTFNPDHAAPQDELEHGYETAIFSANSSRTRRQNGAAGQQNIGKPFANQRQVTYLSARSNQLFKKSPFAEPRASQTANGYKNVGAGVAERLACSLHAKAIRVQSLTGFTHLGIVPDDAVGRRVFSGSPVSPPFNSGAAPYLNNPHRLSRPRYFITLTTSLRAAMVWSDSSTRLPPRRTGFDSRRGVAPGFPHVWKSYWTTPLVGGFSRGTPVPPPRPFIPALLRSRLSSPSSALNTSIGFRLMKSPRRESGLECASKLHVSHSPCPNIICLIRQSAVAYQLTFGERFFTDSCHRFGFSVSGFYSPDLHLCYKEPPTGFTMTATLPEGENPKKTRRQTASSGTIPKRENHPERKSSGGGTPPGIEPGSPWREASSLTTKPSRPRFRKREDPGATNDGQLAGGGRRRPGWRPAPLASQAALLGLRRRRRRRLLLLEALLVVVELLHDACQLHLDAVQLRLQAAVRHLELVPLLQPLGAAVLRVAAVLERAPLLLQPHHLLAREPVQLLVELAHRQRHERVVVEDVVDGAAVVGQGREDGPAAAAERPLEERRASWAPAAHASQRVVVHVVGGGGQQLAAPPAVGDDGGVLRPDVGRVGAAVRPQVQRLLAAVAQRVGEPAHVAVDDAGRHLDAAPGDGGDVRVVVHVGAGRQVRRVADGRRVWRGARVAAHQRHKASATAGARRLHNDARVHLVVVSGGLLSRRRQQVLRRVVVVVRQDVAASRRQHERWQTLRGRRRRRPRARHQPLRPRARLPLHRVLQMVQHELLDVLVRQVVIVVRLHGNTVSLSTKDAVTSPQFTNAHTPSGLGESSHHHPRGSRGVNKHRLDPDRDSVSPGEAHAHPSRGADGREMPVLVNAPVQAQRLTMGGGGRRAPPRHAHQPPAHWCPRRCRSVRPRPSRAHLLLSLPYAEHNPFLSLCRWNTRFLRLLCSRRFYLQRSARIISPNMLGAFHYRRLKIGSLAESVLEYCL</sequence>
<comment type="caution">
    <text evidence="2">The sequence shown here is derived from an EMBL/GenBank/DDBJ whole genome shotgun (WGS) entry which is preliminary data.</text>
</comment>
<dbReference type="Proteomes" id="UP001159363">
    <property type="component" value="Chromosome 7"/>
</dbReference>
<evidence type="ECO:0000256" key="1">
    <source>
        <dbReference type="SAM" id="MobiDB-lite"/>
    </source>
</evidence>
<feature type="region of interest" description="Disordered" evidence="1">
    <location>
        <begin position="1150"/>
        <end position="1204"/>
    </location>
</feature>